<proteinExistence type="inferred from homology"/>
<reference evidence="5" key="1">
    <citation type="submission" date="2022-11" db="UniProtKB">
        <authorList>
            <consortium name="EnsemblMetazoa"/>
        </authorList>
    </citation>
    <scope>IDENTIFICATION</scope>
</reference>
<protein>
    <recommendedName>
        <fullName evidence="4">UPF0547 domain-containing protein</fullName>
    </recommendedName>
</protein>
<dbReference type="PANTHER" id="PTHR31101">
    <property type="entry name" value="UPF0547 PROTEIN C16ORF87"/>
    <property type="match status" value="1"/>
</dbReference>
<dbReference type="OMA" id="QHVPVAC"/>
<accession>A0A914B0J2</accession>
<dbReference type="EnsemblMetazoa" id="XM_038213987.1">
    <property type="protein sequence ID" value="XP_038069915.1"/>
    <property type="gene ID" value="LOC119739156"/>
</dbReference>
<dbReference type="InterPro" id="IPR040246">
    <property type="entry name" value="C16orf87-like"/>
</dbReference>
<dbReference type="OrthoDB" id="5981040at2759"/>
<evidence type="ECO:0000313" key="6">
    <source>
        <dbReference type="Proteomes" id="UP000887568"/>
    </source>
</evidence>
<keyword evidence="6" id="KW-1185">Reference proteome</keyword>
<dbReference type="RefSeq" id="XP_038069915.1">
    <property type="nucleotide sequence ID" value="XM_038213987.1"/>
</dbReference>
<evidence type="ECO:0000256" key="1">
    <source>
        <dbReference type="ARBA" id="ARBA00008336"/>
    </source>
</evidence>
<evidence type="ECO:0000256" key="3">
    <source>
        <dbReference type="SAM" id="MobiDB-lite"/>
    </source>
</evidence>
<evidence type="ECO:0000259" key="4">
    <source>
        <dbReference type="Pfam" id="PF10571"/>
    </source>
</evidence>
<feature type="compositionally biased region" description="Basic and acidic residues" evidence="3">
    <location>
        <begin position="65"/>
        <end position="78"/>
    </location>
</feature>
<feature type="compositionally biased region" description="Basic residues" evidence="3">
    <location>
        <begin position="45"/>
        <end position="54"/>
    </location>
</feature>
<dbReference type="GeneID" id="119739156"/>
<dbReference type="AlphaFoldDB" id="A0A914B0J2"/>
<evidence type="ECO:0000313" key="5">
    <source>
        <dbReference type="EnsemblMetazoa" id="XP_038069915.1"/>
    </source>
</evidence>
<keyword evidence="2" id="KW-0175">Coiled coil</keyword>
<dbReference type="Pfam" id="PF10571">
    <property type="entry name" value="UPF0547"/>
    <property type="match status" value="1"/>
</dbReference>
<comment type="similarity">
    <text evidence="1">Belongs to the UPF0547 family.</text>
</comment>
<name>A0A914B0J2_PATMI</name>
<dbReference type="InterPro" id="IPR018886">
    <property type="entry name" value="UPF0547"/>
</dbReference>
<feature type="region of interest" description="Disordered" evidence="3">
    <location>
        <begin position="37"/>
        <end position="127"/>
    </location>
</feature>
<feature type="compositionally biased region" description="Basic residues" evidence="3">
    <location>
        <begin position="88"/>
        <end position="101"/>
    </location>
</feature>
<feature type="domain" description="UPF0547" evidence="4">
    <location>
        <begin position="4"/>
        <end position="26"/>
    </location>
</feature>
<organism evidence="5 6">
    <name type="scientific">Patiria miniata</name>
    <name type="common">Bat star</name>
    <name type="synonym">Asterina miniata</name>
    <dbReference type="NCBI Taxonomy" id="46514"/>
    <lineage>
        <taxon>Eukaryota</taxon>
        <taxon>Metazoa</taxon>
        <taxon>Echinodermata</taxon>
        <taxon>Eleutherozoa</taxon>
        <taxon>Asterozoa</taxon>
        <taxon>Asteroidea</taxon>
        <taxon>Valvatacea</taxon>
        <taxon>Valvatida</taxon>
        <taxon>Asterinidae</taxon>
        <taxon>Patiria</taxon>
    </lineage>
</organism>
<evidence type="ECO:0000256" key="2">
    <source>
        <dbReference type="ARBA" id="ARBA00023054"/>
    </source>
</evidence>
<sequence>MVLKQCPHCDQQVPVACKACYCGYEFFQRRVYHAKLEQSSDPNNKNRRTGRVKRERPDYYSASEFETHLRRLSTKSERCGSSNSPLKSPKKKHRGRPRKKGSTLNKSTKTKVKGESSNTETKDNKEEDVYANMSTENAYSYMVVLAEINRKLQSQWNGPGSVNRKDTKTENASQYVFCEGNT</sequence>
<dbReference type="Proteomes" id="UP000887568">
    <property type="component" value="Unplaced"/>
</dbReference>